<evidence type="ECO:0000259" key="4">
    <source>
        <dbReference type="PROSITE" id="PS50011"/>
    </source>
</evidence>
<feature type="region of interest" description="Disordered" evidence="3">
    <location>
        <begin position="277"/>
        <end position="300"/>
    </location>
</feature>
<accession>A0A427XK19</accession>
<keyword evidence="6" id="KW-1185">Reference proteome</keyword>
<feature type="region of interest" description="Disordered" evidence="3">
    <location>
        <begin position="329"/>
        <end position="397"/>
    </location>
</feature>
<dbReference type="InterPro" id="IPR000719">
    <property type="entry name" value="Prot_kinase_dom"/>
</dbReference>
<feature type="compositionally biased region" description="Basic and acidic residues" evidence="3">
    <location>
        <begin position="889"/>
        <end position="898"/>
    </location>
</feature>
<organism evidence="5 6">
    <name type="scientific">Apiotrichum porosum</name>
    <dbReference type="NCBI Taxonomy" id="105984"/>
    <lineage>
        <taxon>Eukaryota</taxon>
        <taxon>Fungi</taxon>
        <taxon>Dikarya</taxon>
        <taxon>Basidiomycota</taxon>
        <taxon>Agaricomycotina</taxon>
        <taxon>Tremellomycetes</taxon>
        <taxon>Trichosporonales</taxon>
        <taxon>Trichosporonaceae</taxon>
        <taxon>Apiotrichum</taxon>
    </lineage>
</organism>
<feature type="domain" description="Protein kinase" evidence="4">
    <location>
        <begin position="810"/>
        <end position="1206"/>
    </location>
</feature>
<evidence type="ECO:0000313" key="6">
    <source>
        <dbReference type="Proteomes" id="UP000279236"/>
    </source>
</evidence>
<dbReference type="GO" id="GO:0004674">
    <property type="term" value="F:protein serine/threonine kinase activity"/>
    <property type="evidence" value="ECO:0007669"/>
    <property type="project" value="TreeGrafter"/>
</dbReference>
<dbReference type="InterPro" id="IPR008271">
    <property type="entry name" value="Ser/Thr_kinase_AS"/>
</dbReference>
<feature type="compositionally biased region" description="Low complexity" evidence="3">
    <location>
        <begin position="23"/>
        <end position="33"/>
    </location>
</feature>
<feature type="compositionally biased region" description="Polar residues" evidence="3">
    <location>
        <begin position="206"/>
        <end position="215"/>
    </location>
</feature>
<dbReference type="InterPro" id="IPR011009">
    <property type="entry name" value="Kinase-like_dom_sf"/>
</dbReference>
<feature type="compositionally biased region" description="Polar residues" evidence="3">
    <location>
        <begin position="950"/>
        <end position="959"/>
    </location>
</feature>
<dbReference type="GO" id="GO:0005829">
    <property type="term" value="C:cytosol"/>
    <property type="evidence" value="ECO:0007669"/>
    <property type="project" value="TreeGrafter"/>
</dbReference>
<feature type="compositionally biased region" description="Low complexity" evidence="3">
    <location>
        <begin position="545"/>
        <end position="562"/>
    </location>
</feature>
<name>A0A427XK19_9TREE</name>
<dbReference type="SMART" id="SM00220">
    <property type="entry name" value="S_TKc"/>
    <property type="match status" value="1"/>
</dbReference>
<dbReference type="PANTHER" id="PTHR24346:SF51">
    <property type="entry name" value="PAS DOMAIN-CONTAINING SERINE_THREONINE-PROTEIN KINASE"/>
    <property type="match status" value="1"/>
</dbReference>
<dbReference type="GO" id="GO:0005524">
    <property type="term" value="F:ATP binding"/>
    <property type="evidence" value="ECO:0007669"/>
    <property type="project" value="UniProtKB-KW"/>
</dbReference>
<feature type="compositionally biased region" description="Polar residues" evidence="3">
    <location>
        <begin position="388"/>
        <end position="397"/>
    </location>
</feature>
<dbReference type="Pfam" id="PF00069">
    <property type="entry name" value="Pkinase"/>
    <property type="match status" value="1"/>
</dbReference>
<dbReference type="PANTHER" id="PTHR24346">
    <property type="entry name" value="MAP/MICROTUBULE AFFINITY-REGULATING KINASE"/>
    <property type="match status" value="1"/>
</dbReference>
<dbReference type="FunFam" id="3.30.200.20:FF:000747">
    <property type="entry name" value="Unplaced genomic scaffold supercont1.2, whole genome shotgun sequence"/>
    <property type="match status" value="1"/>
</dbReference>
<feature type="region of interest" description="Disordered" evidence="3">
    <location>
        <begin position="153"/>
        <end position="238"/>
    </location>
</feature>
<feature type="compositionally biased region" description="Low complexity" evidence="3">
    <location>
        <begin position="216"/>
        <end position="226"/>
    </location>
</feature>
<feature type="compositionally biased region" description="Low complexity" evidence="3">
    <location>
        <begin position="589"/>
        <end position="617"/>
    </location>
</feature>
<feature type="compositionally biased region" description="Gly residues" evidence="3">
    <location>
        <begin position="932"/>
        <end position="942"/>
    </location>
</feature>
<evidence type="ECO:0000256" key="3">
    <source>
        <dbReference type="SAM" id="MobiDB-lite"/>
    </source>
</evidence>
<dbReference type="RefSeq" id="XP_028474289.1">
    <property type="nucleotide sequence ID" value="XM_028616982.1"/>
</dbReference>
<feature type="compositionally biased region" description="Low complexity" evidence="3">
    <location>
        <begin position="338"/>
        <end position="359"/>
    </location>
</feature>
<dbReference type="EMBL" id="RSCE01000010">
    <property type="protein sequence ID" value="RSH79142.1"/>
    <property type="molecule type" value="Genomic_DNA"/>
</dbReference>
<feature type="compositionally biased region" description="Low complexity" evidence="3">
    <location>
        <begin position="962"/>
        <end position="972"/>
    </location>
</feature>
<keyword evidence="2" id="KW-0067">ATP-binding</keyword>
<sequence length="1222" mass="130067">MVALDNGREGLGLALGEPRSDHQQQQQEQQQQQPASNDDATSAESHLQPPTHNVALKHRRSSGPPPPILTSLTGHAGDLTASPMVDSAHTPSHRIPPPPSPRRHRSGVIMSRVRAHSGGPGAMTPNKSWGDLQAMGLSMTAASPVLARAPSFHRSASADSVPSDDGRESRPTLHPHHQYTDEPHVDSEHGGHYDNSARFYHHIHSRTGSPTRSNLSASPTARSPSPGRGGSPSNLLRRNQTLPAGATTLAPTTALSATSCLSPNSLSASLSPNSRFLQQHLPPTFPNAPLQSSPEVERENPLTGHHSMVILTPTTQEWRELKEVRRLTGDDIEDLPASDSESGSSRSSRSSGRFSGRSSTVGPPKEIVLQEADEKAQYAKASHEAPTVPTTTIDPGTPLQTTFDQVLITPAPVPWPESGSVDPDQPLEMGGVAGDHDDSQAHDLGGLHRFNSFGRRDSLRLRSRPSLEEEAARPKTKRELERERLFRMVDQEIAEGNQDESGGLRSSWGIVEIGSGSGLDSRSSFSTPGLTSGTVHVPPPPPPSEVQTPETSPKSESPTSPKIATPKDDVLPLSPEAKSSIANAPVRPSPLHSEPLSGPSSGPSTTTTTPAPRTMSPDGQVGMVTSPIQLQEVNLGSPDDGSPTESAFPPPPHTENERFEAIRTYSRSMSSRSRAPSRRGSLDVEVPSPPRSPRRRTTNRISLVAGRVVQPPTYPGLSPLSPVFKDGVGAGGSGGAAPKNVNLLQSFSPFRSPSLLAQRALTPLSGSGMEHTFSNAPSMGVPSPSATPSPTNEPEPAAGGGIGGHGIDDYVILKEAGKGAYGLVMRAKVRGANGQPVGDDVIIKYIIKSRILADCWKKHKVLGPIPVEIHVMDQLRHLIYNRPPKPHPWDPFRHHAGEEDGSANGTVEPYSTPMPSAPASDPVSRSSTGGYSAPGGVPGGSSGATTSSVLTPRSVTPARTDSGASGASSSTTNPTQRYLASEIKHLPERGHPNICKLLDFFEDREFYYLVMPCYGTGVDLFDRVESQPAGLEPFEVRSLVGQLTDSVRFLHANGIVHRDIKDENVILDGDGRCQLIDFGSAAHWRPGKRWDTFSGTLHYASPEILRGEMYGGKEQDVWALGTVAYVLLVGETPFADLPDEVLVGLAPGSRAEEALDARCGGPHAMEGLEPDGGGALGDAADFVRRCLEQEQGDRPTAEQLLAHRYLAGNGGWAGRKGWVGSK</sequence>
<evidence type="ECO:0000256" key="2">
    <source>
        <dbReference type="ARBA" id="ARBA00022840"/>
    </source>
</evidence>
<feature type="region of interest" description="Disordered" evidence="3">
    <location>
        <begin position="517"/>
        <end position="699"/>
    </location>
</feature>
<dbReference type="Gene3D" id="3.30.200.20">
    <property type="entry name" value="Phosphorylase Kinase, domain 1"/>
    <property type="match status" value="2"/>
</dbReference>
<feature type="region of interest" description="Disordered" evidence="3">
    <location>
        <begin position="769"/>
        <end position="801"/>
    </location>
</feature>
<dbReference type="Proteomes" id="UP000279236">
    <property type="component" value="Unassembled WGS sequence"/>
</dbReference>
<proteinExistence type="predicted"/>
<dbReference type="GO" id="GO:0005634">
    <property type="term" value="C:nucleus"/>
    <property type="evidence" value="ECO:0007669"/>
    <property type="project" value="TreeGrafter"/>
</dbReference>
<dbReference type="OrthoDB" id="10252171at2759"/>
<feature type="compositionally biased region" description="Polar residues" evidence="3">
    <location>
        <begin position="34"/>
        <end position="51"/>
    </location>
</feature>
<evidence type="ECO:0000313" key="5">
    <source>
        <dbReference type="EMBL" id="RSH79142.1"/>
    </source>
</evidence>
<feature type="compositionally biased region" description="Low complexity" evidence="3">
    <location>
        <begin position="663"/>
        <end position="674"/>
    </location>
</feature>
<feature type="compositionally biased region" description="Basic and acidic residues" evidence="3">
    <location>
        <begin position="372"/>
        <end position="383"/>
    </location>
</feature>
<dbReference type="Gene3D" id="1.10.510.10">
    <property type="entry name" value="Transferase(Phosphotransferase) domain 1"/>
    <property type="match status" value="1"/>
</dbReference>
<gene>
    <name evidence="5" type="ORF">EHS24_001180</name>
</gene>
<dbReference type="STRING" id="105984.A0A427XK19"/>
<dbReference type="PROSITE" id="PS50011">
    <property type="entry name" value="PROTEIN_KINASE_DOM"/>
    <property type="match status" value="1"/>
</dbReference>
<reference evidence="5 6" key="1">
    <citation type="submission" date="2018-11" db="EMBL/GenBank/DDBJ databases">
        <title>Genome sequence of Apiotrichum porosum DSM 27194.</title>
        <authorList>
            <person name="Aliyu H."/>
            <person name="Gorte O."/>
            <person name="Ochsenreither K."/>
        </authorList>
    </citation>
    <scope>NUCLEOTIDE SEQUENCE [LARGE SCALE GENOMIC DNA]</scope>
    <source>
        <strain evidence="5 6">DSM 27194</strain>
    </source>
</reference>
<dbReference type="GeneID" id="39585723"/>
<keyword evidence="1" id="KW-0547">Nucleotide-binding</keyword>
<protein>
    <recommendedName>
        <fullName evidence="4">Protein kinase domain-containing protein</fullName>
    </recommendedName>
</protein>
<dbReference type="SUPFAM" id="SSF56112">
    <property type="entry name" value="Protein kinase-like (PK-like)"/>
    <property type="match status" value="1"/>
</dbReference>
<feature type="compositionally biased region" description="Basic and acidic residues" evidence="3">
    <location>
        <begin position="178"/>
        <end position="192"/>
    </location>
</feature>
<dbReference type="GO" id="GO:0045719">
    <property type="term" value="P:negative regulation of glycogen biosynthetic process"/>
    <property type="evidence" value="ECO:0007669"/>
    <property type="project" value="TreeGrafter"/>
</dbReference>
<dbReference type="PROSITE" id="PS00108">
    <property type="entry name" value="PROTEIN_KINASE_ST"/>
    <property type="match status" value="1"/>
</dbReference>
<feature type="region of interest" description="Disordered" evidence="3">
    <location>
        <begin position="1"/>
        <end position="106"/>
    </location>
</feature>
<dbReference type="AlphaFoldDB" id="A0A427XK19"/>
<evidence type="ECO:0000256" key="1">
    <source>
        <dbReference type="ARBA" id="ARBA00022741"/>
    </source>
</evidence>
<feature type="region of interest" description="Disordered" evidence="3">
    <location>
        <begin position="889"/>
        <end position="975"/>
    </location>
</feature>
<dbReference type="GO" id="GO:0035556">
    <property type="term" value="P:intracellular signal transduction"/>
    <property type="evidence" value="ECO:0007669"/>
    <property type="project" value="TreeGrafter"/>
</dbReference>
<comment type="caution">
    <text evidence="5">The sequence shown here is derived from an EMBL/GenBank/DDBJ whole genome shotgun (WGS) entry which is preliminary data.</text>
</comment>